<accession>A0ABY9KUM2</accession>
<dbReference type="PANTHER" id="PTHR33164">
    <property type="entry name" value="TRANSCRIPTIONAL REGULATOR, MARR FAMILY"/>
    <property type="match status" value="1"/>
</dbReference>
<dbReference type="Proteomes" id="UP001180087">
    <property type="component" value="Chromosome"/>
</dbReference>
<name>A0ABY9KUM2_9BACI</name>
<evidence type="ECO:0000313" key="3">
    <source>
        <dbReference type="EMBL" id="WLV24503.1"/>
    </source>
</evidence>
<keyword evidence="1" id="KW-0238">DNA-binding</keyword>
<dbReference type="InterPro" id="IPR039422">
    <property type="entry name" value="MarR/SlyA-like"/>
</dbReference>
<dbReference type="RefSeq" id="WP_348027598.1">
    <property type="nucleotide sequence ID" value="NZ_CP129113.1"/>
</dbReference>
<proteinExistence type="predicted"/>
<evidence type="ECO:0000259" key="2">
    <source>
        <dbReference type="PROSITE" id="PS50995"/>
    </source>
</evidence>
<organism evidence="3 4">
    <name type="scientific">Aciduricibacillus chroicocephali</name>
    <dbReference type="NCBI Taxonomy" id="3054939"/>
    <lineage>
        <taxon>Bacteria</taxon>
        <taxon>Bacillati</taxon>
        <taxon>Bacillota</taxon>
        <taxon>Bacilli</taxon>
        <taxon>Bacillales</taxon>
        <taxon>Bacillaceae</taxon>
        <taxon>Aciduricibacillus</taxon>
    </lineage>
</organism>
<dbReference type="PROSITE" id="PS50995">
    <property type="entry name" value="HTH_MARR_2"/>
    <property type="match status" value="1"/>
</dbReference>
<protein>
    <submittedName>
        <fullName evidence="3">MarR family transcriptional regulator</fullName>
    </submittedName>
</protein>
<keyword evidence="4" id="KW-1185">Reference proteome</keyword>
<sequence length="145" mass="16453">MKNAFNNEILNSFSSVNKLLYNLAKADAEKNGLTVVQLKALYKLSSHPNIGLVELAEHLKLTNSTVSGVVERLVKHGLVERKHDPHDRRAITLNLTPQCEEKLERVIETESVFVKKLNLIEERLTEEQLNQLFALHSQISDILSE</sequence>
<dbReference type="InterPro" id="IPR000835">
    <property type="entry name" value="HTH_MarR-typ"/>
</dbReference>
<dbReference type="Pfam" id="PF01047">
    <property type="entry name" value="MarR"/>
    <property type="match status" value="1"/>
</dbReference>
<dbReference type="InterPro" id="IPR036388">
    <property type="entry name" value="WH-like_DNA-bd_sf"/>
</dbReference>
<dbReference type="InterPro" id="IPR036390">
    <property type="entry name" value="WH_DNA-bd_sf"/>
</dbReference>
<dbReference type="SMART" id="SM00347">
    <property type="entry name" value="HTH_MARR"/>
    <property type="match status" value="1"/>
</dbReference>
<dbReference type="Gene3D" id="1.10.10.10">
    <property type="entry name" value="Winged helix-like DNA-binding domain superfamily/Winged helix DNA-binding domain"/>
    <property type="match status" value="1"/>
</dbReference>
<gene>
    <name evidence="3" type="ORF">QR721_12795</name>
</gene>
<evidence type="ECO:0000256" key="1">
    <source>
        <dbReference type="ARBA" id="ARBA00023125"/>
    </source>
</evidence>
<evidence type="ECO:0000313" key="4">
    <source>
        <dbReference type="Proteomes" id="UP001180087"/>
    </source>
</evidence>
<dbReference type="PANTHER" id="PTHR33164:SF99">
    <property type="entry name" value="MARR FAMILY REGULATORY PROTEIN"/>
    <property type="match status" value="1"/>
</dbReference>
<dbReference type="SUPFAM" id="SSF46785">
    <property type="entry name" value="Winged helix' DNA-binding domain"/>
    <property type="match status" value="1"/>
</dbReference>
<reference evidence="3" key="1">
    <citation type="submission" date="2023-06" db="EMBL/GenBank/DDBJ databases">
        <title>A Treasure from Seagulls: Isolation and Description of Aciduricobacillus qingdaonensis gen. nov., sp. nov., a Rare Obligately Uric Acid-utilizing Member in the Family Bacillaceae.</title>
        <authorList>
            <person name="Liu W."/>
            <person name="Wang B."/>
        </authorList>
    </citation>
    <scope>NUCLEOTIDE SEQUENCE</scope>
    <source>
        <strain evidence="3">44XB</strain>
    </source>
</reference>
<dbReference type="EMBL" id="CP129113">
    <property type="protein sequence ID" value="WLV24503.1"/>
    <property type="molecule type" value="Genomic_DNA"/>
</dbReference>
<feature type="domain" description="HTH marR-type" evidence="2">
    <location>
        <begin position="6"/>
        <end position="141"/>
    </location>
</feature>